<protein>
    <submittedName>
        <fullName evidence="1">Uncharacterized protein</fullName>
    </submittedName>
</protein>
<evidence type="ECO:0000313" key="1">
    <source>
        <dbReference type="EMBL" id="KFE97390.1"/>
    </source>
</evidence>
<dbReference type="OrthoDB" id="1248696at2"/>
<accession>A0A085YYX7</accession>
<keyword evidence="2" id="KW-1185">Reference proteome</keyword>
<reference evidence="1 2" key="1">
    <citation type="submission" date="2014-07" db="EMBL/GenBank/DDBJ databases">
        <title>Genome of Chryseobacterium luteum DSM 18605.</title>
        <authorList>
            <person name="Stropko S.J."/>
            <person name="Pipes S.E."/>
            <person name="Newman J.D."/>
        </authorList>
    </citation>
    <scope>NUCLEOTIDE SEQUENCE [LARGE SCALE GENOMIC DNA]</scope>
    <source>
        <strain evidence="1 2">DSM 18605</strain>
    </source>
</reference>
<comment type="caution">
    <text evidence="1">The sequence shown here is derived from an EMBL/GenBank/DDBJ whole genome shotgun (WGS) entry which is preliminary data.</text>
</comment>
<dbReference type="STRING" id="421531.IX38_20605"/>
<evidence type="ECO:0000313" key="2">
    <source>
        <dbReference type="Proteomes" id="UP000028703"/>
    </source>
</evidence>
<dbReference type="AlphaFoldDB" id="A0A085YYX7"/>
<sequence length="241" mass="28086">MIKITCILFLIPVLSFGQLSPEINTLYNGLSKSERVESAAIGYAGSESEVYQLFTEIDKKASDKEVEYIAFNGNPVGKVYGSKMAFRRKLNIMDKLFTYYLNNNEAVITMQGCMVSHSHLADELYQNIFWEKENIRKNAMTMKYKDSIKGLNNPDQELLNCIALFDTENSKWTEKEIDSLLIQFDNLILDDPSSSQSLVEFIAESYYYTEKKHLEYYNKLAYFEKKYNSEMIRKYMEFCSK</sequence>
<dbReference type="Proteomes" id="UP000028703">
    <property type="component" value="Unassembled WGS sequence"/>
</dbReference>
<dbReference type="EMBL" id="JPRO01000025">
    <property type="protein sequence ID" value="KFE97390.1"/>
    <property type="molecule type" value="Genomic_DNA"/>
</dbReference>
<dbReference type="RefSeq" id="WP_034707652.1">
    <property type="nucleotide sequence ID" value="NZ_JPRO01000025.1"/>
</dbReference>
<gene>
    <name evidence="1" type="ORF">IX38_20605</name>
</gene>
<proteinExistence type="predicted"/>
<name>A0A085YYX7_9FLAO</name>
<dbReference type="eggNOG" id="ENOG503114T">
    <property type="taxonomic scope" value="Bacteria"/>
</dbReference>
<organism evidence="1 2">
    <name type="scientific">Chryseobacterium luteum</name>
    <dbReference type="NCBI Taxonomy" id="421531"/>
    <lineage>
        <taxon>Bacteria</taxon>
        <taxon>Pseudomonadati</taxon>
        <taxon>Bacteroidota</taxon>
        <taxon>Flavobacteriia</taxon>
        <taxon>Flavobacteriales</taxon>
        <taxon>Weeksellaceae</taxon>
        <taxon>Chryseobacterium group</taxon>
        <taxon>Chryseobacterium</taxon>
    </lineage>
</organism>